<evidence type="ECO:0000256" key="2">
    <source>
        <dbReference type="SAM" id="Phobius"/>
    </source>
</evidence>
<feature type="transmembrane region" description="Helical" evidence="2">
    <location>
        <begin position="768"/>
        <end position="788"/>
    </location>
</feature>
<keyword evidence="4" id="KW-1185">Reference proteome</keyword>
<evidence type="ECO:0000256" key="1">
    <source>
        <dbReference type="SAM" id="MobiDB-lite"/>
    </source>
</evidence>
<sequence>MPVRRRLTGRENGEAEVGHPEPDAPPRPFNPFDPDSEPHYVVDAAELLRPFTETGPTGLLRWRKQSTNAPIVQLENAYIRGRFDLRGADLQYLFRFERCWFEESPDVREANLLGLVFRRCRLPGLKARNIRSRNDVRLINCLVEVDAGSVDGETTVRRGDGAERGMPDAAVNLTDGVVEGSVVLTRTKIVHPRGKAVHADRLVVTGALLAYRLEADGEVRIPGLRTGGNVNFSGAQLSNPGGFALNGNGVRVGGSLLCEVDSFGVRTKPRRFSADGMLYMPSLNVSGDINFRGARLNMAQSGELVVDAWKTGDWYVDPRPALIADRLHVEGNVELSDQLDVTGTIRLVNAHVGGSLRLADSHIRVLPSQQPPYRDRAVHLDGSEINGDLDGKRMRAEGQVRLADVTVRGNVLISDAVFAHPARDVVSARRSRVSGNLQLRRCSVEGTLRLMGMTVGGSIDLRGTDVTRPEITDAGSWAVDLRSVQVARSVLLTADRERPFRVRGGVTMDGAVVQRQLDLTGAELHGPPRENPTPHEVDESVALDAGDTSADEFVLAPDVPPRGKVVLQRSRCGTLNDTEALWHAQGGLVLEDFRYDGLATPIELDDDVTVRKRLALLHDAIRGYRPGPYDQFAAMLRACGNEEHADTVLLKKQQYRYESLAKGHRFLGGGVRLWSWLQRWMVGYGYRPVRALAWLVVLLVAGSLWFGLRSDDCTTDTERFEVIGERCAVNRDDTGLEWNPVLYTADLLVPIADFGNKGRWYMADEDKWVSTGFTAMGWVLATTVAAGVTRTLRRNGS</sequence>
<keyword evidence="2" id="KW-1133">Transmembrane helix</keyword>
<keyword evidence="2" id="KW-0472">Membrane</keyword>
<name>A0ABW5WK25_9PSEU</name>
<dbReference type="EMBL" id="JBHUOF010000049">
    <property type="protein sequence ID" value="MFD2802781.1"/>
    <property type="molecule type" value="Genomic_DNA"/>
</dbReference>
<evidence type="ECO:0000313" key="3">
    <source>
        <dbReference type="EMBL" id="MFD2802781.1"/>
    </source>
</evidence>
<evidence type="ECO:0000313" key="4">
    <source>
        <dbReference type="Proteomes" id="UP001597478"/>
    </source>
</evidence>
<keyword evidence="2" id="KW-0812">Transmembrane</keyword>
<feature type="compositionally biased region" description="Basic and acidic residues" evidence="1">
    <location>
        <begin position="8"/>
        <end position="24"/>
    </location>
</feature>
<dbReference type="Proteomes" id="UP001597478">
    <property type="component" value="Unassembled WGS sequence"/>
</dbReference>
<protein>
    <submittedName>
        <fullName evidence="3">Oxidoreductase</fullName>
    </submittedName>
</protein>
<feature type="transmembrane region" description="Helical" evidence="2">
    <location>
        <begin position="689"/>
        <end position="708"/>
    </location>
</feature>
<accession>A0ABW5WK25</accession>
<proteinExistence type="predicted"/>
<reference evidence="4" key="1">
    <citation type="journal article" date="2019" name="Int. J. Syst. Evol. Microbiol.">
        <title>The Global Catalogue of Microorganisms (GCM) 10K type strain sequencing project: providing services to taxonomists for standard genome sequencing and annotation.</title>
        <authorList>
            <consortium name="The Broad Institute Genomics Platform"/>
            <consortium name="The Broad Institute Genome Sequencing Center for Infectious Disease"/>
            <person name="Wu L."/>
            <person name="Ma J."/>
        </authorList>
    </citation>
    <scope>NUCLEOTIDE SEQUENCE [LARGE SCALE GENOMIC DNA]</scope>
    <source>
        <strain evidence="4">IBRC-M 10906</strain>
    </source>
</reference>
<gene>
    <name evidence="3" type="ORF">ACFS2C_25650</name>
</gene>
<organism evidence="3 4">
    <name type="scientific">Prauserella oleivorans</name>
    <dbReference type="NCBI Taxonomy" id="1478153"/>
    <lineage>
        <taxon>Bacteria</taxon>
        <taxon>Bacillati</taxon>
        <taxon>Actinomycetota</taxon>
        <taxon>Actinomycetes</taxon>
        <taxon>Pseudonocardiales</taxon>
        <taxon>Pseudonocardiaceae</taxon>
        <taxon>Prauserella</taxon>
    </lineage>
</organism>
<dbReference type="RefSeq" id="WP_377395880.1">
    <property type="nucleotide sequence ID" value="NZ_JBHSAN010000054.1"/>
</dbReference>
<feature type="region of interest" description="Disordered" evidence="1">
    <location>
        <begin position="1"/>
        <end position="34"/>
    </location>
</feature>
<comment type="caution">
    <text evidence="3">The sequence shown here is derived from an EMBL/GenBank/DDBJ whole genome shotgun (WGS) entry which is preliminary data.</text>
</comment>